<dbReference type="CDD" id="cd01948">
    <property type="entry name" value="EAL"/>
    <property type="match status" value="1"/>
</dbReference>
<dbReference type="RefSeq" id="WP_112869341.1">
    <property type="nucleotide sequence ID" value="NZ_CP021781.1"/>
</dbReference>
<dbReference type="EMBL" id="CP021781">
    <property type="protein sequence ID" value="AXA33168.1"/>
    <property type="molecule type" value="Genomic_DNA"/>
</dbReference>
<dbReference type="AlphaFoldDB" id="A0A2Z4XX44"/>
<protein>
    <submittedName>
        <fullName evidence="3">EAL domain-containing protein</fullName>
    </submittedName>
</protein>
<dbReference type="OrthoDB" id="9813913at2"/>
<dbReference type="Gene3D" id="3.20.20.450">
    <property type="entry name" value="EAL domain"/>
    <property type="match status" value="1"/>
</dbReference>
<evidence type="ECO:0000313" key="4">
    <source>
        <dbReference type="Proteomes" id="UP000251120"/>
    </source>
</evidence>
<dbReference type="PANTHER" id="PTHR33121:SF79">
    <property type="entry name" value="CYCLIC DI-GMP PHOSPHODIESTERASE PDED-RELATED"/>
    <property type="match status" value="1"/>
</dbReference>
<dbReference type="Proteomes" id="UP000681131">
    <property type="component" value="Chromosome"/>
</dbReference>
<dbReference type="Pfam" id="PF00563">
    <property type="entry name" value="EAL"/>
    <property type="match status" value="1"/>
</dbReference>
<evidence type="ECO:0000313" key="2">
    <source>
        <dbReference type="EMBL" id="AXA33168.1"/>
    </source>
</evidence>
<sequence>MKINTLLKQADLALYKSKNSKTNYSFFSEDLEKNFTSEQKLEKYILKAFSKDLFFFHYQPQIDLTTNNINGFEALLRFDLPDDIDATTQDLVNHVRKIGLSEKLNLYAVRKVIEEVGSSGLKGKRISINISPYVKDFLDHIIEVVKIIDKSDLPNSMFELELIEDAFGRIMSLKKNNYISDLLKEKNISLTIDDFGVEYSSINRLIDHHVDALKIDQTFIRTLHKDDRKQIIVKAIIGIAKSLGIKSVAEGVEYQIHEDILKELGCDYVQGYLYSRPLALEEAMQLINKPILKHTKKLPIFKDDD</sequence>
<name>A0A2Z4XX44_9GAMM</name>
<evidence type="ECO:0000313" key="3">
    <source>
        <dbReference type="EMBL" id="QIW11396.1"/>
    </source>
</evidence>
<gene>
    <name evidence="2" type="ORF">CDH04_01465</name>
    <name evidence="3" type="ORF">FZC43_01465</name>
</gene>
<dbReference type="SUPFAM" id="SSF141868">
    <property type="entry name" value="EAL domain-like"/>
    <property type="match status" value="1"/>
</dbReference>
<dbReference type="GO" id="GO:0071111">
    <property type="term" value="F:cyclic-guanylate-specific phosphodiesterase activity"/>
    <property type="evidence" value="ECO:0007669"/>
    <property type="project" value="InterPro"/>
</dbReference>
<proteinExistence type="predicted"/>
<dbReference type="Proteomes" id="UP000251120">
    <property type="component" value="Chromosome"/>
</dbReference>
<evidence type="ECO:0000259" key="1">
    <source>
        <dbReference type="PROSITE" id="PS50883"/>
    </source>
</evidence>
<reference evidence="3 5" key="2">
    <citation type="submission" date="2019-08" db="EMBL/GenBank/DDBJ databases">
        <title>Complete genome sequences of Francisella adeliensis (FSC1325 and FSC1326).</title>
        <authorList>
            <person name="Ohrman C."/>
            <person name="Uneklint I."/>
            <person name="Vallesi A."/>
            <person name="Karlsson L."/>
            <person name="Sjodin A."/>
        </authorList>
    </citation>
    <scope>NUCLEOTIDE SEQUENCE [LARGE SCALE GENOMIC DNA]</scope>
    <source>
        <strain evidence="3 5">FSC1325</strain>
    </source>
</reference>
<dbReference type="KEGG" id="fad:CDH04_01465"/>
<reference evidence="2 4" key="1">
    <citation type="submission" date="2017-06" db="EMBL/GenBank/DDBJ databases">
        <title>Complete genome of Francisella adeliensis.</title>
        <authorList>
            <person name="Vallesi A."/>
            <person name="Sjodin A."/>
        </authorList>
    </citation>
    <scope>NUCLEOTIDE SEQUENCE [LARGE SCALE GENOMIC DNA]</scope>
    <source>
        <strain evidence="2 4">FDC440</strain>
    </source>
</reference>
<dbReference type="SMART" id="SM00052">
    <property type="entry name" value="EAL"/>
    <property type="match status" value="1"/>
</dbReference>
<dbReference type="InterPro" id="IPR050706">
    <property type="entry name" value="Cyclic-di-GMP_PDE-like"/>
</dbReference>
<feature type="domain" description="EAL" evidence="1">
    <location>
        <begin position="38"/>
        <end position="291"/>
    </location>
</feature>
<evidence type="ECO:0000313" key="5">
    <source>
        <dbReference type="Proteomes" id="UP000681131"/>
    </source>
</evidence>
<dbReference type="InterPro" id="IPR035919">
    <property type="entry name" value="EAL_sf"/>
</dbReference>
<dbReference type="PANTHER" id="PTHR33121">
    <property type="entry name" value="CYCLIC DI-GMP PHOSPHODIESTERASE PDEF"/>
    <property type="match status" value="1"/>
</dbReference>
<accession>A0A2Z4XX44</accession>
<keyword evidence="5" id="KW-1185">Reference proteome</keyword>
<organism evidence="2 4">
    <name type="scientific">Francisella adeliensis</name>
    <dbReference type="NCBI Taxonomy" id="2007306"/>
    <lineage>
        <taxon>Bacteria</taxon>
        <taxon>Pseudomonadati</taxon>
        <taxon>Pseudomonadota</taxon>
        <taxon>Gammaproteobacteria</taxon>
        <taxon>Thiotrichales</taxon>
        <taxon>Francisellaceae</taxon>
        <taxon>Francisella</taxon>
    </lineage>
</organism>
<dbReference type="InterPro" id="IPR001633">
    <property type="entry name" value="EAL_dom"/>
</dbReference>
<dbReference type="PROSITE" id="PS50883">
    <property type="entry name" value="EAL"/>
    <property type="match status" value="1"/>
</dbReference>
<dbReference type="EMBL" id="CP043424">
    <property type="protein sequence ID" value="QIW11396.1"/>
    <property type="molecule type" value="Genomic_DNA"/>
</dbReference>